<evidence type="ECO:0000313" key="4">
    <source>
        <dbReference type="Proteomes" id="UP000001514"/>
    </source>
</evidence>
<dbReference type="InterPro" id="IPR014001">
    <property type="entry name" value="Helicase_ATP-bd"/>
</dbReference>
<feature type="non-terminal residue" evidence="3">
    <location>
        <position position="1"/>
    </location>
</feature>
<dbReference type="Gramene" id="EFJ13128">
    <property type="protein sequence ID" value="EFJ13128"/>
    <property type="gene ID" value="SELMODRAFT_122946"/>
</dbReference>
<dbReference type="eggNOG" id="KOG0922">
    <property type="taxonomic scope" value="Eukaryota"/>
</dbReference>
<dbReference type="PANTHER" id="PTHR18934">
    <property type="entry name" value="ATP-DEPENDENT RNA HELICASE"/>
    <property type="match status" value="1"/>
</dbReference>
<dbReference type="Proteomes" id="UP000001514">
    <property type="component" value="Unassembled WGS sequence"/>
</dbReference>
<dbReference type="PROSITE" id="PS00690">
    <property type="entry name" value="DEAH_ATP_HELICASE"/>
    <property type="match status" value="1"/>
</dbReference>
<dbReference type="KEGG" id="smo:SELMODRAFT_122946"/>
<protein>
    <recommendedName>
        <fullName evidence="2">Helicase ATP-binding domain-containing protein</fullName>
    </recommendedName>
</protein>
<dbReference type="STRING" id="88036.D8SRE5"/>
<dbReference type="InParanoid" id="D8SRE5"/>
<dbReference type="HOGENOM" id="CLU_1772936_0_0_1"/>
<dbReference type="GO" id="GO:0004386">
    <property type="term" value="F:helicase activity"/>
    <property type="evidence" value="ECO:0007669"/>
    <property type="project" value="UniProtKB-KW"/>
</dbReference>
<dbReference type="PROSITE" id="PS51192">
    <property type="entry name" value="HELICASE_ATP_BIND_1"/>
    <property type="match status" value="1"/>
</dbReference>
<proteinExistence type="predicted"/>
<dbReference type="SUPFAM" id="SSF52540">
    <property type="entry name" value="P-loop containing nucleoside triphosphate hydrolases"/>
    <property type="match status" value="1"/>
</dbReference>
<dbReference type="Gene3D" id="3.40.50.300">
    <property type="entry name" value="P-loop containing nucleotide triphosphate hydrolases"/>
    <property type="match status" value="1"/>
</dbReference>
<organism evidence="4">
    <name type="scientific">Selaginella moellendorffii</name>
    <name type="common">Spikemoss</name>
    <dbReference type="NCBI Taxonomy" id="88036"/>
    <lineage>
        <taxon>Eukaryota</taxon>
        <taxon>Viridiplantae</taxon>
        <taxon>Streptophyta</taxon>
        <taxon>Embryophyta</taxon>
        <taxon>Tracheophyta</taxon>
        <taxon>Lycopodiopsida</taxon>
        <taxon>Selaginellales</taxon>
        <taxon>Selaginellaceae</taxon>
        <taxon>Selaginella</taxon>
    </lineage>
</organism>
<dbReference type="InterPro" id="IPR027417">
    <property type="entry name" value="P-loop_NTPase"/>
</dbReference>
<keyword evidence="4" id="KW-1185">Reference proteome</keyword>
<gene>
    <name evidence="3" type="ORF">SELMODRAFT_122946</name>
</gene>
<dbReference type="GO" id="GO:0016787">
    <property type="term" value="F:hydrolase activity"/>
    <property type="evidence" value="ECO:0007669"/>
    <property type="project" value="UniProtKB-KW"/>
</dbReference>
<accession>D8SRE5</accession>
<keyword evidence="1" id="KW-0378">Hydrolase</keyword>
<sequence>KSILCTQPRKVAAFALTRRVAKECHGCYEKINSIGTLLYRDQQDLAKMVYTMDHVLLQLYLSTRNLNWFSCIVVDEAHERSLSIDLLLAVLKECMRAWSDLRLIIMPATANAELFSDYFCIEHLSLRQEDQQLVFEAASAGTRKIVFATNITETSLTIMMIFLEPCS</sequence>
<dbReference type="PANTHER" id="PTHR18934:SF81">
    <property type="entry name" value="ATP-DEPENDENT RNA HELICASE DEAH11, CHLOROPLASTIC-RELATED"/>
    <property type="match status" value="1"/>
</dbReference>
<reference evidence="3 4" key="1">
    <citation type="journal article" date="2011" name="Science">
        <title>The Selaginella genome identifies genetic changes associated with the evolution of vascular plants.</title>
        <authorList>
            <person name="Banks J.A."/>
            <person name="Nishiyama T."/>
            <person name="Hasebe M."/>
            <person name="Bowman J.L."/>
            <person name="Gribskov M."/>
            <person name="dePamphilis C."/>
            <person name="Albert V.A."/>
            <person name="Aono N."/>
            <person name="Aoyama T."/>
            <person name="Ambrose B.A."/>
            <person name="Ashton N.W."/>
            <person name="Axtell M.J."/>
            <person name="Barker E."/>
            <person name="Barker M.S."/>
            <person name="Bennetzen J.L."/>
            <person name="Bonawitz N.D."/>
            <person name="Chapple C."/>
            <person name="Cheng C."/>
            <person name="Correa L.G."/>
            <person name="Dacre M."/>
            <person name="DeBarry J."/>
            <person name="Dreyer I."/>
            <person name="Elias M."/>
            <person name="Engstrom E.M."/>
            <person name="Estelle M."/>
            <person name="Feng L."/>
            <person name="Finet C."/>
            <person name="Floyd S.K."/>
            <person name="Frommer W.B."/>
            <person name="Fujita T."/>
            <person name="Gramzow L."/>
            <person name="Gutensohn M."/>
            <person name="Harholt J."/>
            <person name="Hattori M."/>
            <person name="Heyl A."/>
            <person name="Hirai T."/>
            <person name="Hiwatashi Y."/>
            <person name="Ishikawa M."/>
            <person name="Iwata M."/>
            <person name="Karol K.G."/>
            <person name="Koehler B."/>
            <person name="Kolukisaoglu U."/>
            <person name="Kubo M."/>
            <person name="Kurata T."/>
            <person name="Lalonde S."/>
            <person name="Li K."/>
            <person name="Li Y."/>
            <person name="Litt A."/>
            <person name="Lyons E."/>
            <person name="Manning G."/>
            <person name="Maruyama T."/>
            <person name="Michael T.P."/>
            <person name="Mikami K."/>
            <person name="Miyazaki S."/>
            <person name="Morinaga S."/>
            <person name="Murata T."/>
            <person name="Mueller-Roeber B."/>
            <person name="Nelson D.R."/>
            <person name="Obara M."/>
            <person name="Oguri Y."/>
            <person name="Olmstead R.G."/>
            <person name="Onodera N."/>
            <person name="Petersen B.L."/>
            <person name="Pils B."/>
            <person name="Prigge M."/>
            <person name="Rensing S.A."/>
            <person name="Riano-Pachon D.M."/>
            <person name="Roberts A.W."/>
            <person name="Sato Y."/>
            <person name="Scheller H.V."/>
            <person name="Schulz B."/>
            <person name="Schulz C."/>
            <person name="Shakirov E.V."/>
            <person name="Shibagaki N."/>
            <person name="Shinohara N."/>
            <person name="Shippen D.E."/>
            <person name="Soerensen I."/>
            <person name="Sotooka R."/>
            <person name="Sugimoto N."/>
            <person name="Sugita M."/>
            <person name="Sumikawa N."/>
            <person name="Tanurdzic M."/>
            <person name="Theissen G."/>
            <person name="Ulvskov P."/>
            <person name="Wakazuki S."/>
            <person name="Weng J.K."/>
            <person name="Willats W.W."/>
            <person name="Wipf D."/>
            <person name="Wolf P.G."/>
            <person name="Yang L."/>
            <person name="Zimmer A.D."/>
            <person name="Zhu Q."/>
            <person name="Mitros T."/>
            <person name="Hellsten U."/>
            <person name="Loque D."/>
            <person name="Otillar R."/>
            <person name="Salamov A."/>
            <person name="Schmutz J."/>
            <person name="Shapiro H."/>
            <person name="Lindquist E."/>
            <person name="Lucas S."/>
            <person name="Rokhsar D."/>
            <person name="Grigoriev I.V."/>
        </authorList>
    </citation>
    <scope>NUCLEOTIDE SEQUENCE [LARGE SCALE GENOMIC DNA]</scope>
</reference>
<dbReference type="AlphaFoldDB" id="D8SRE5"/>
<dbReference type="GO" id="GO:0005524">
    <property type="term" value="F:ATP binding"/>
    <property type="evidence" value="ECO:0007669"/>
    <property type="project" value="UniProtKB-KW"/>
</dbReference>
<dbReference type="CDD" id="cd17917">
    <property type="entry name" value="DEXHc_RHA-like"/>
    <property type="match status" value="1"/>
</dbReference>
<evidence type="ECO:0000256" key="1">
    <source>
        <dbReference type="ARBA" id="ARBA00022801"/>
    </source>
</evidence>
<dbReference type="InterPro" id="IPR002464">
    <property type="entry name" value="DNA/RNA_helicase_DEAH_CS"/>
</dbReference>
<name>D8SRE5_SELML</name>
<feature type="domain" description="Helicase ATP-binding" evidence="2">
    <location>
        <begin position="1"/>
        <end position="128"/>
    </location>
</feature>
<evidence type="ECO:0000313" key="3">
    <source>
        <dbReference type="EMBL" id="EFJ13128.1"/>
    </source>
</evidence>
<dbReference type="EMBL" id="GL377635">
    <property type="protein sequence ID" value="EFJ13128.1"/>
    <property type="molecule type" value="Genomic_DNA"/>
</dbReference>
<evidence type="ECO:0000259" key="2">
    <source>
        <dbReference type="PROSITE" id="PS51192"/>
    </source>
</evidence>